<dbReference type="AlphaFoldDB" id="A0AAD9E7T8"/>
<name>A0AAD9E7T8_9PEZI</name>
<reference evidence="2" key="1">
    <citation type="submission" date="2023-01" db="EMBL/GenBank/DDBJ databases">
        <title>Colletotrichum chrysophilum M932 genome sequence.</title>
        <authorList>
            <person name="Baroncelli R."/>
        </authorList>
    </citation>
    <scope>NUCLEOTIDE SEQUENCE</scope>
    <source>
        <strain evidence="2">M932</strain>
    </source>
</reference>
<organism evidence="2 3">
    <name type="scientific">Colletotrichum chrysophilum</name>
    <dbReference type="NCBI Taxonomy" id="1836956"/>
    <lineage>
        <taxon>Eukaryota</taxon>
        <taxon>Fungi</taxon>
        <taxon>Dikarya</taxon>
        <taxon>Ascomycota</taxon>
        <taxon>Pezizomycotina</taxon>
        <taxon>Sordariomycetes</taxon>
        <taxon>Hypocreomycetidae</taxon>
        <taxon>Glomerellales</taxon>
        <taxon>Glomerellaceae</taxon>
        <taxon>Colletotrichum</taxon>
        <taxon>Colletotrichum gloeosporioides species complex</taxon>
    </lineage>
</organism>
<dbReference type="Proteomes" id="UP001243330">
    <property type="component" value="Unassembled WGS sequence"/>
</dbReference>
<evidence type="ECO:0000313" key="2">
    <source>
        <dbReference type="EMBL" id="KAK1840959.1"/>
    </source>
</evidence>
<gene>
    <name evidence="2" type="ORF">CCHR01_16409</name>
</gene>
<keyword evidence="3" id="KW-1185">Reference proteome</keyword>
<evidence type="ECO:0000313" key="3">
    <source>
        <dbReference type="Proteomes" id="UP001243330"/>
    </source>
</evidence>
<dbReference type="EMBL" id="JAQOWY010000517">
    <property type="protein sequence ID" value="KAK1840959.1"/>
    <property type="molecule type" value="Genomic_DNA"/>
</dbReference>
<feature type="region of interest" description="Disordered" evidence="1">
    <location>
        <begin position="170"/>
        <end position="200"/>
    </location>
</feature>
<comment type="caution">
    <text evidence="2">The sequence shown here is derived from an EMBL/GenBank/DDBJ whole genome shotgun (WGS) entry which is preliminary data.</text>
</comment>
<sequence>MSRPQGFHCQIATPGTRLEGITSDQSKLLSKKSKKDLSEQQQWFAIWDIVFPGLERPSSPHPDPGLETEISAFREYCRGHEEGIIENLLNSGIADHSISNDTRKQLARTVLVEGLDELCGQWSRAHFLGTVPPQHTAALRTPATSLGDSASSSGNFSNPNLVHPVLFTPSEHASEESQPRSSSDLLPSMNKPETPPDNDEILIGGFQYLNSFPTESSDEFTIESYAEMFLGTDELGTFSFDMPETLPSDIEQA</sequence>
<evidence type="ECO:0000256" key="1">
    <source>
        <dbReference type="SAM" id="MobiDB-lite"/>
    </source>
</evidence>
<protein>
    <submittedName>
        <fullName evidence="2">Uncharacterized protein</fullName>
    </submittedName>
</protein>
<proteinExistence type="predicted"/>
<accession>A0AAD9E7T8</accession>